<evidence type="ECO:0000256" key="1">
    <source>
        <dbReference type="SAM" id="MobiDB-lite"/>
    </source>
</evidence>
<organism evidence="4 5">
    <name type="scientific">Coprinellus micaceus</name>
    <name type="common">Glistening ink-cap mushroom</name>
    <name type="synonym">Coprinus micaceus</name>
    <dbReference type="NCBI Taxonomy" id="71717"/>
    <lineage>
        <taxon>Eukaryota</taxon>
        <taxon>Fungi</taxon>
        <taxon>Dikarya</taxon>
        <taxon>Basidiomycota</taxon>
        <taxon>Agaricomycotina</taxon>
        <taxon>Agaricomycetes</taxon>
        <taxon>Agaricomycetidae</taxon>
        <taxon>Agaricales</taxon>
        <taxon>Agaricineae</taxon>
        <taxon>Psathyrellaceae</taxon>
        <taxon>Coprinellus</taxon>
    </lineage>
</organism>
<dbReference type="Pfam" id="PF21666">
    <property type="entry name" value="DUF4246_N"/>
    <property type="match status" value="1"/>
</dbReference>
<dbReference type="InterPro" id="IPR049207">
    <property type="entry name" value="DUF4246_N"/>
</dbReference>
<dbReference type="AlphaFoldDB" id="A0A4Y7TL54"/>
<dbReference type="InterPro" id="IPR049192">
    <property type="entry name" value="DUF4246_C"/>
</dbReference>
<name>A0A4Y7TL54_COPMI</name>
<keyword evidence="5" id="KW-1185">Reference proteome</keyword>
<feature type="region of interest" description="Disordered" evidence="1">
    <location>
        <begin position="374"/>
        <end position="469"/>
    </location>
</feature>
<sequence>MAPQTHTRLSSVLDFLLQAKDQAKSTFEDTFQPKPKVDFSIAYPVPGLQKPLDYVPTKDDILYVGQPLPNALLQEEIERGSTSKALLPLITVRERTMLHFMNFITDKPNWNKKVFDSAVTNKWRSEAVTRDAKKGDRLVLTHAMFKYCIAELQHVARDGYYSQRMDGAIVAFNGNVVKTDYVPKTLRRALQLAVKPLEHQPHNDRDWHPGSHKTVVDLVHPSLFPLVYGTSKILAVGQKLVGLDECVVRCGDGRTLQADRVTNQDTTEPFSARFQWLPCEVDISGDGTKITSYVNNLHPKKHTDLYGVIEKVIDVAIPSWELSLAPLYDTDFKFNQRISYTNIQYEEPYDEDYESQQGDGASEEWAEFLEEDPEAAYDQDESVVIESDPNSARSSFLPGHWGDSDYLPTIPGSVQDEEEPLDESYEHEHDRSTVYTEYDDDCSCSDISDDDDPEGPRVIQPEPEPFRPDKLKAPRAIKFKQLYGRQGRSLQVVVKLESVELSPKRNKYPGRVWHLAGKQNEHICASSVYFYSVSNITPTRLGFRQFVDTEAVNELEYEDGHHRFLKDVYGCQNGAAGMQNMGTVEVKEGRLVTFPNIIQQQLQPFQLADKTRKGHLKILTLFLVDPNVRIISTANVPCQQMEWWKETAPDIPGANYTCDDAATTPARGGVGRKGQEGMVKSVLMKGLARLPTELKDHVFGQVDGFPMTVLDAKNLRTELMKERKKFVKKHWKELRNSNSFSLR</sequence>
<proteinExistence type="predicted"/>
<feature type="domain" description="DUF4246" evidence="2">
    <location>
        <begin position="143"/>
        <end position="646"/>
    </location>
</feature>
<evidence type="ECO:0000313" key="5">
    <source>
        <dbReference type="Proteomes" id="UP000298030"/>
    </source>
</evidence>
<feature type="domain" description="DUF4246" evidence="3">
    <location>
        <begin position="45"/>
        <end position="126"/>
    </location>
</feature>
<evidence type="ECO:0000259" key="3">
    <source>
        <dbReference type="Pfam" id="PF21666"/>
    </source>
</evidence>
<dbReference type="PANTHER" id="PTHR33119">
    <property type="entry name" value="IFI3P"/>
    <property type="match status" value="1"/>
</dbReference>
<dbReference type="STRING" id="71717.A0A4Y7TL54"/>
<evidence type="ECO:0000313" key="4">
    <source>
        <dbReference type="EMBL" id="TEB34272.1"/>
    </source>
</evidence>
<feature type="compositionally biased region" description="Acidic residues" evidence="1">
    <location>
        <begin position="374"/>
        <end position="383"/>
    </location>
</feature>
<dbReference type="InterPro" id="IPR025340">
    <property type="entry name" value="DUF4246"/>
</dbReference>
<gene>
    <name evidence="4" type="ORF">FA13DRAFT_1812204</name>
</gene>
<comment type="caution">
    <text evidence="4">The sequence shown here is derived from an EMBL/GenBank/DDBJ whole genome shotgun (WGS) entry which is preliminary data.</text>
</comment>
<evidence type="ECO:0000259" key="2">
    <source>
        <dbReference type="Pfam" id="PF14033"/>
    </source>
</evidence>
<accession>A0A4Y7TL54</accession>
<protein>
    <submittedName>
        <fullName evidence="4">Uncharacterized protein</fullName>
    </submittedName>
</protein>
<dbReference type="EMBL" id="QPFP01000010">
    <property type="protein sequence ID" value="TEB34272.1"/>
    <property type="molecule type" value="Genomic_DNA"/>
</dbReference>
<dbReference type="PANTHER" id="PTHR33119:SF1">
    <property type="entry name" value="FE2OG DIOXYGENASE DOMAIN-CONTAINING PROTEIN"/>
    <property type="match status" value="1"/>
</dbReference>
<dbReference type="Pfam" id="PF14033">
    <property type="entry name" value="DUF4246"/>
    <property type="match status" value="1"/>
</dbReference>
<feature type="compositionally biased region" description="Acidic residues" evidence="1">
    <location>
        <begin position="437"/>
        <end position="453"/>
    </location>
</feature>
<reference evidence="4 5" key="1">
    <citation type="journal article" date="2019" name="Nat. Ecol. Evol.">
        <title>Megaphylogeny resolves global patterns of mushroom evolution.</title>
        <authorList>
            <person name="Varga T."/>
            <person name="Krizsan K."/>
            <person name="Foldi C."/>
            <person name="Dima B."/>
            <person name="Sanchez-Garcia M."/>
            <person name="Sanchez-Ramirez S."/>
            <person name="Szollosi G.J."/>
            <person name="Szarkandi J.G."/>
            <person name="Papp V."/>
            <person name="Albert L."/>
            <person name="Andreopoulos W."/>
            <person name="Angelini C."/>
            <person name="Antonin V."/>
            <person name="Barry K.W."/>
            <person name="Bougher N.L."/>
            <person name="Buchanan P."/>
            <person name="Buyck B."/>
            <person name="Bense V."/>
            <person name="Catcheside P."/>
            <person name="Chovatia M."/>
            <person name="Cooper J."/>
            <person name="Damon W."/>
            <person name="Desjardin D."/>
            <person name="Finy P."/>
            <person name="Geml J."/>
            <person name="Haridas S."/>
            <person name="Hughes K."/>
            <person name="Justo A."/>
            <person name="Karasinski D."/>
            <person name="Kautmanova I."/>
            <person name="Kiss B."/>
            <person name="Kocsube S."/>
            <person name="Kotiranta H."/>
            <person name="LaButti K.M."/>
            <person name="Lechner B.E."/>
            <person name="Liimatainen K."/>
            <person name="Lipzen A."/>
            <person name="Lukacs Z."/>
            <person name="Mihaltcheva S."/>
            <person name="Morgado L.N."/>
            <person name="Niskanen T."/>
            <person name="Noordeloos M.E."/>
            <person name="Ohm R.A."/>
            <person name="Ortiz-Santana B."/>
            <person name="Ovrebo C."/>
            <person name="Racz N."/>
            <person name="Riley R."/>
            <person name="Savchenko A."/>
            <person name="Shiryaev A."/>
            <person name="Soop K."/>
            <person name="Spirin V."/>
            <person name="Szebenyi C."/>
            <person name="Tomsovsky M."/>
            <person name="Tulloss R.E."/>
            <person name="Uehling J."/>
            <person name="Grigoriev I.V."/>
            <person name="Vagvolgyi C."/>
            <person name="Papp T."/>
            <person name="Martin F.M."/>
            <person name="Miettinen O."/>
            <person name="Hibbett D.S."/>
            <person name="Nagy L.G."/>
        </authorList>
    </citation>
    <scope>NUCLEOTIDE SEQUENCE [LARGE SCALE GENOMIC DNA]</scope>
    <source>
        <strain evidence="4 5">FP101781</strain>
    </source>
</reference>
<dbReference type="OrthoDB" id="415532at2759"/>
<dbReference type="Proteomes" id="UP000298030">
    <property type="component" value="Unassembled WGS sequence"/>
</dbReference>